<accession>A0ABW7P9I2</accession>
<evidence type="ECO:0000313" key="1">
    <source>
        <dbReference type="EMBL" id="MFH7594736.1"/>
    </source>
</evidence>
<reference evidence="1 2" key="1">
    <citation type="submission" date="2024-03" db="EMBL/GenBank/DDBJ databases">
        <title>Whole genome sequencing of Streptomyces racemochromogenes, to identify antimicrobial biosynthetic gene clusters.</title>
        <authorList>
            <person name="Suryawanshi P."/>
            <person name="Krishnaraj P.U."/>
            <person name="Arun Y.P."/>
            <person name="Suryawanshi M.P."/>
            <person name="Rakshit O."/>
        </authorList>
    </citation>
    <scope>NUCLEOTIDE SEQUENCE [LARGE SCALE GENOMIC DNA]</scope>
    <source>
        <strain evidence="1 2">AUDT626</strain>
    </source>
</reference>
<organism evidence="1 2">
    <name type="scientific">Streptomyces racemochromogenes</name>
    <dbReference type="NCBI Taxonomy" id="67353"/>
    <lineage>
        <taxon>Bacteria</taxon>
        <taxon>Bacillati</taxon>
        <taxon>Actinomycetota</taxon>
        <taxon>Actinomycetes</taxon>
        <taxon>Kitasatosporales</taxon>
        <taxon>Streptomycetaceae</taxon>
        <taxon>Streptomyces</taxon>
    </lineage>
</organism>
<protein>
    <submittedName>
        <fullName evidence="1">Uncharacterized protein</fullName>
    </submittedName>
</protein>
<name>A0ABW7P9I2_9ACTN</name>
<dbReference type="EMBL" id="JBBDHD010000011">
    <property type="protein sequence ID" value="MFH7594736.1"/>
    <property type="molecule type" value="Genomic_DNA"/>
</dbReference>
<sequence>MRTPQVQRREVGYAVPAQTQRLAFQAVAGGARRDLIQSQADLAQALGDFQDFAGTGA</sequence>
<dbReference type="Proteomes" id="UP001610631">
    <property type="component" value="Unassembled WGS sequence"/>
</dbReference>
<evidence type="ECO:0000313" key="2">
    <source>
        <dbReference type="Proteomes" id="UP001610631"/>
    </source>
</evidence>
<proteinExistence type="predicted"/>
<comment type="caution">
    <text evidence="1">The sequence shown here is derived from an EMBL/GenBank/DDBJ whole genome shotgun (WGS) entry which is preliminary data.</text>
</comment>
<gene>
    <name evidence="1" type="ORF">WDV06_06450</name>
</gene>
<dbReference type="RefSeq" id="WP_395508662.1">
    <property type="nucleotide sequence ID" value="NZ_JBBDHD010000011.1"/>
</dbReference>
<keyword evidence="2" id="KW-1185">Reference proteome</keyword>